<organism evidence="11 12">
    <name type="scientific">ssRNA phage SRR7976300_9</name>
    <dbReference type="NCBI Taxonomy" id="2786658"/>
    <lineage>
        <taxon>Viruses</taxon>
        <taxon>Riboviria</taxon>
        <taxon>Orthornavirae</taxon>
        <taxon>Lenarviricota</taxon>
        <taxon>Leviviricetes</taxon>
        <taxon>Norzivirales</taxon>
        <taxon>Solspiviridae</taxon>
        <taxon>Andihavirus</taxon>
        <taxon>Andihavirus borborohabitans</taxon>
    </lineage>
</organism>
<accession>A0A8S5L0X1</accession>
<dbReference type="Pfam" id="PF03431">
    <property type="entry name" value="RNA_replicase_B"/>
    <property type="match status" value="1"/>
</dbReference>
<evidence type="ECO:0000256" key="4">
    <source>
        <dbReference type="ARBA" id="ARBA00022695"/>
    </source>
</evidence>
<dbReference type="InterPro" id="IPR005093">
    <property type="entry name" value="RNArep_beta"/>
</dbReference>
<keyword evidence="3" id="KW-0808">Transferase</keyword>
<evidence type="ECO:0000256" key="1">
    <source>
        <dbReference type="ARBA" id="ARBA00012494"/>
    </source>
</evidence>
<keyword evidence="2 11" id="KW-0696">RNA-directed RNA polymerase</keyword>
<dbReference type="GeneID" id="80399240"/>
<evidence type="ECO:0000313" key="12">
    <source>
        <dbReference type="Proteomes" id="UP000682320"/>
    </source>
</evidence>
<dbReference type="InterPro" id="IPR007096">
    <property type="entry name" value="RNA-dir_Rpol_cat_phage"/>
</dbReference>
<dbReference type="EC" id="2.7.7.48" evidence="1"/>
<feature type="domain" description="RdRp catalytic" evidence="10">
    <location>
        <begin position="252"/>
        <end position="378"/>
    </location>
</feature>
<protein>
    <recommendedName>
        <fullName evidence="1">RNA-directed RNA polymerase</fullName>
        <ecNumber evidence="1">2.7.7.48</ecNumber>
    </recommendedName>
    <alternativeName>
        <fullName evidence="7">RNA replicase beta chain</fullName>
    </alternativeName>
</protein>
<keyword evidence="9" id="KW-0479">Metal-binding</keyword>
<evidence type="ECO:0000313" key="11">
    <source>
        <dbReference type="EMBL" id="DAD51092.1"/>
    </source>
</evidence>
<keyword evidence="9" id="KW-0460">Magnesium</keyword>
<name>A0A8S5L0X1_9VIRU</name>
<keyword evidence="4" id="KW-0548">Nucleotidyltransferase</keyword>
<keyword evidence="6" id="KW-0693">Viral RNA replication</keyword>
<dbReference type="GO" id="GO:0003968">
    <property type="term" value="F:RNA-directed RNA polymerase activity"/>
    <property type="evidence" value="ECO:0007669"/>
    <property type="project" value="UniProtKB-KW"/>
</dbReference>
<dbReference type="PROSITE" id="PS50522">
    <property type="entry name" value="RDRP_PHAGE"/>
    <property type="match status" value="1"/>
</dbReference>
<evidence type="ECO:0000256" key="7">
    <source>
        <dbReference type="ARBA" id="ARBA00030248"/>
    </source>
</evidence>
<dbReference type="GO" id="GO:0039694">
    <property type="term" value="P:viral RNA genome replication"/>
    <property type="evidence" value="ECO:0007669"/>
    <property type="project" value="InterPro"/>
</dbReference>
<sequence length="559" mass="62863">MQNLNTFAIANAYLDEHKHLLSDVKVFKFLSGAIRARDLKRLTSNAYTEPLRSEIGDYQVATQIAAFFSKNAAFSGPHCIDAAVKNFHRAECLCRIANKRLKHYDSYPERDAYALEKERMRIVITGVLGRFGSFLNQLPELVRLTSGATEDSTRADSLPFMKIRKRISCSHGAKPFIDALLRWNGFSVEEVKIKTTDFNRVVFVPKNWKTHRSIACEPMASLPLQLAFDSYVKRRFKRYTPIDLSTQSNNQQRAQVGSLTGAWATIDLSMASDTLSYECVRTLLPRKWFNYLSAVRSRAYKGKEVGVGVYQKFASMGNGSTFPLETLIFYAACVAVGSANPLVYGDDIIIENTLADRVIKLLRHLGFYTNNDKTFSSGDFRESCGADFKAGINVRPLYIRKEPTNRREAAHVANLLFSVGIPSGPVWEIAKSLVDAYKLPLVPHTESTTSGINIPWPCAYQRKLIKVRGGILMSKMLKAESVYERVHDHRQAQACLFRVLGFSDPSVSIKGRACPQKTVTSWSRVHPCTTTPVYQYLLDTYLACKGVVSTPPKPGRHRR</sequence>
<dbReference type="RefSeq" id="YP_010770048.1">
    <property type="nucleotide sequence ID" value="NC_074146.1"/>
</dbReference>
<dbReference type="GO" id="GO:0046872">
    <property type="term" value="F:metal ion binding"/>
    <property type="evidence" value="ECO:0007669"/>
    <property type="project" value="UniProtKB-KW"/>
</dbReference>
<reference evidence="11" key="1">
    <citation type="submission" date="2020-09" db="EMBL/GenBank/DDBJ databases">
        <title>Leviviricetes taxonomy.</title>
        <authorList>
            <person name="Stockdale S.R."/>
            <person name="Callanan J."/>
            <person name="Adriaenssens E.M."/>
            <person name="Kuhn J.H."/>
            <person name="Rumnieks J."/>
            <person name="Shkoporov A."/>
            <person name="Draper L.A."/>
            <person name="Ross P."/>
            <person name="Hill C."/>
        </authorList>
    </citation>
    <scope>NUCLEOTIDE SEQUENCE</scope>
</reference>
<evidence type="ECO:0000256" key="6">
    <source>
        <dbReference type="ARBA" id="ARBA00022953"/>
    </source>
</evidence>
<feature type="binding site" evidence="9">
    <location>
        <position position="267"/>
    </location>
    <ligand>
        <name>Mg(2+)</name>
        <dbReference type="ChEBI" id="CHEBI:18420"/>
        <label>2</label>
    </ligand>
</feature>
<feature type="binding site" evidence="9">
    <location>
        <position position="346"/>
    </location>
    <ligand>
        <name>Mg(2+)</name>
        <dbReference type="ChEBI" id="CHEBI:18420"/>
        <label>2</label>
    </ligand>
</feature>
<evidence type="ECO:0000256" key="9">
    <source>
        <dbReference type="PIRSR" id="PIRSR605093-1"/>
    </source>
</evidence>
<dbReference type="KEGG" id="vg:80399240"/>
<dbReference type="EMBL" id="BK013716">
    <property type="protein sequence ID" value="DAD51092.1"/>
    <property type="molecule type" value="Genomic_RNA"/>
</dbReference>
<dbReference type="GO" id="GO:0000166">
    <property type="term" value="F:nucleotide binding"/>
    <property type="evidence" value="ECO:0007669"/>
    <property type="project" value="UniProtKB-KW"/>
</dbReference>
<evidence type="ECO:0000259" key="10">
    <source>
        <dbReference type="PROSITE" id="PS50522"/>
    </source>
</evidence>
<comment type="catalytic activity">
    <reaction evidence="8">
        <text>RNA(n) + a ribonucleoside 5'-triphosphate = RNA(n+1) + diphosphate</text>
        <dbReference type="Rhea" id="RHEA:21248"/>
        <dbReference type="Rhea" id="RHEA-COMP:14527"/>
        <dbReference type="Rhea" id="RHEA-COMP:17342"/>
        <dbReference type="ChEBI" id="CHEBI:33019"/>
        <dbReference type="ChEBI" id="CHEBI:61557"/>
        <dbReference type="ChEBI" id="CHEBI:140395"/>
        <dbReference type="EC" id="2.7.7.48"/>
    </reaction>
</comment>
<proteinExistence type="predicted"/>
<comment type="cofactor">
    <cofactor evidence="9">
        <name>Mg(2+)</name>
        <dbReference type="ChEBI" id="CHEBI:18420"/>
    </cofactor>
    <text evidence="9">Binds 2 Mg(2+) per subunit.</text>
</comment>
<evidence type="ECO:0000256" key="2">
    <source>
        <dbReference type="ARBA" id="ARBA00022484"/>
    </source>
</evidence>
<feature type="binding site" evidence="9">
    <location>
        <position position="347"/>
    </location>
    <ligand>
        <name>Mg(2+)</name>
        <dbReference type="ChEBI" id="CHEBI:18420"/>
        <label>2</label>
    </ligand>
</feature>
<gene>
    <name evidence="11" type="primary">SRR7976300_9_4</name>
</gene>
<evidence type="ECO:0000256" key="5">
    <source>
        <dbReference type="ARBA" id="ARBA00022741"/>
    </source>
</evidence>
<keyword evidence="5" id="KW-0547">Nucleotide-binding</keyword>
<evidence type="ECO:0000256" key="8">
    <source>
        <dbReference type="ARBA" id="ARBA00048744"/>
    </source>
</evidence>
<dbReference type="Proteomes" id="UP000682320">
    <property type="component" value="Segment"/>
</dbReference>
<evidence type="ECO:0000256" key="3">
    <source>
        <dbReference type="ARBA" id="ARBA00022679"/>
    </source>
</evidence>
<keyword evidence="12" id="KW-1185">Reference proteome</keyword>